<reference evidence="4" key="2">
    <citation type="journal article" date="2012" name="Dev. Comp. Immunol.">
        <title>Expression profiles of six novel C-type lectins in response to bacterial and 20E injection in the cotton bollworm (Helicoverpa armigera).</title>
        <authorList>
            <person name="Wang J.L."/>
            <person name="Liu X.S."/>
            <person name="Zhang Q."/>
            <person name="Zhao H.B."/>
            <person name="Wang Y.F."/>
        </authorList>
    </citation>
    <scope>NUCLEOTIDE SEQUENCE</scope>
</reference>
<evidence type="ECO:0000259" key="3">
    <source>
        <dbReference type="PROSITE" id="PS50041"/>
    </source>
</evidence>
<dbReference type="CDD" id="cd00037">
    <property type="entry name" value="CLECT"/>
    <property type="match status" value="1"/>
</dbReference>
<dbReference type="OrthoDB" id="418245at2759"/>
<dbReference type="InterPro" id="IPR001304">
    <property type="entry name" value="C-type_lectin-like"/>
</dbReference>
<dbReference type="EMBL" id="JQ250828">
    <property type="protein sequence ID" value="AFI47448.1"/>
    <property type="molecule type" value="mRNA"/>
</dbReference>
<feature type="chain" id="PRO_5003653385" evidence="2">
    <location>
        <begin position="21"/>
        <end position="310"/>
    </location>
</feature>
<proteinExistence type="evidence at transcript level"/>
<dbReference type="GO" id="GO:0030246">
    <property type="term" value="F:carbohydrate binding"/>
    <property type="evidence" value="ECO:0007669"/>
    <property type="project" value="UniProtKB-KW"/>
</dbReference>
<evidence type="ECO:0000256" key="1">
    <source>
        <dbReference type="ARBA" id="ARBA00023157"/>
    </source>
</evidence>
<dbReference type="Pfam" id="PF00059">
    <property type="entry name" value="Lectin_C"/>
    <property type="match status" value="1"/>
</dbReference>
<keyword evidence="1" id="KW-1015">Disulfide bond</keyword>
<sequence>MEKYVIVVLSVVLTSTVVQTAYKPNALKQYRKDYEYNPKTDAFYKLHIESARHWEVKDRCKVEGAEPMVPISDFDIMQVHAMLKQFGDIGKYVWVGDDGLSHDSAEEPAIIDLDPEDDDIEETGECDVVTRGGDIETMYCYRDLPFICKVEAKDAPYDPHCSVFGKDYVHYPLVGSCYKIPKIAYSWSEAYSECFAEGAHLVVINSAMEHEAIWNLTNTGPKVPGARASYFFFAGYRAERPVGFEPVEFRTIFNQTLDEAGFSAWSENEPNNALHNEYCGSIFQNDGKLNDLDCSHRFAFICEIEVTWSP</sequence>
<reference evidence="4" key="1">
    <citation type="submission" date="2011-12" db="EMBL/GenBank/DDBJ databases">
        <authorList>
            <person name="Wang J."/>
            <person name="Liu X."/>
            <person name="Zhang Q."/>
            <person name="Zhao H."/>
            <person name="Wang Y."/>
        </authorList>
    </citation>
    <scope>NUCLEOTIDE SEQUENCE</scope>
</reference>
<dbReference type="PROSITE" id="PS50041">
    <property type="entry name" value="C_TYPE_LECTIN_2"/>
    <property type="match status" value="1"/>
</dbReference>
<dbReference type="InterPro" id="IPR018378">
    <property type="entry name" value="C-type_lectin_CS"/>
</dbReference>
<dbReference type="AlphaFoldDB" id="I1VR02"/>
<protein>
    <submittedName>
        <fullName evidence="4">C-type lectin 3</fullName>
    </submittedName>
</protein>
<keyword evidence="2" id="KW-0732">Signal</keyword>
<dbReference type="PANTHER" id="PTHR22803">
    <property type="entry name" value="MANNOSE, PHOSPHOLIPASE, LECTIN RECEPTOR RELATED"/>
    <property type="match status" value="1"/>
</dbReference>
<accession>I1VR02</accession>
<dbReference type="InterPro" id="IPR016187">
    <property type="entry name" value="CTDL_fold"/>
</dbReference>
<dbReference type="InterPro" id="IPR050111">
    <property type="entry name" value="C-type_lectin/snaclec_domain"/>
</dbReference>
<feature type="domain" description="C-type lectin" evidence="3">
    <location>
        <begin position="173"/>
        <end position="303"/>
    </location>
</feature>
<evidence type="ECO:0000313" key="4">
    <source>
        <dbReference type="EMBL" id="AFI47448.1"/>
    </source>
</evidence>
<dbReference type="PROSITE" id="PS00615">
    <property type="entry name" value="C_TYPE_LECTIN_1"/>
    <property type="match status" value="1"/>
</dbReference>
<dbReference type="Gene3D" id="3.10.100.10">
    <property type="entry name" value="Mannose-Binding Protein A, subunit A"/>
    <property type="match status" value="1"/>
</dbReference>
<evidence type="ECO:0000256" key="2">
    <source>
        <dbReference type="SAM" id="SignalP"/>
    </source>
</evidence>
<gene>
    <name evidence="4" type="primary">CTL3</name>
</gene>
<dbReference type="SMART" id="SM00034">
    <property type="entry name" value="CLECT"/>
    <property type="match status" value="1"/>
</dbReference>
<name>I1VR02_HELAM</name>
<feature type="signal peptide" evidence="2">
    <location>
        <begin position="1"/>
        <end position="20"/>
    </location>
</feature>
<organism evidence="4">
    <name type="scientific">Helicoverpa armigera</name>
    <name type="common">Cotton bollworm</name>
    <name type="synonym">Heliothis armigera</name>
    <dbReference type="NCBI Taxonomy" id="29058"/>
    <lineage>
        <taxon>Eukaryota</taxon>
        <taxon>Metazoa</taxon>
        <taxon>Ecdysozoa</taxon>
        <taxon>Arthropoda</taxon>
        <taxon>Hexapoda</taxon>
        <taxon>Insecta</taxon>
        <taxon>Pterygota</taxon>
        <taxon>Neoptera</taxon>
        <taxon>Endopterygota</taxon>
        <taxon>Lepidoptera</taxon>
        <taxon>Glossata</taxon>
        <taxon>Ditrysia</taxon>
        <taxon>Noctuoidea</taxon>
        <taxon>Noctuidae</taxon>
        <taxon>Heliothinae</taxon>
        <taxon>Helicoverpa</taxon>
    </lineage>
</organism>
<dbReference type="InterPro" id="IPR016186">
    <property type="entry name" value="C-type_lectin-like/link_sf"/>
</dbReference>
<keyword evidence="4" id="KW-0430">Lectin</keyword>
<dbReference type="SUPFAM" id="SSF56436">
    <property type="entry name" value="C-type lectin-like"/>
    <property type="match status" value="2"/>
</dbReference>